<dbReference type="EMBL" id="JBHUHD010000001">
    <property type="protein sequence ID" value="MFD2142920.1"/>
    <property type="molecule type" value="Genomic_DNA"/>
</dbReference>
<dbReference type="InterPro" id="IPR009936">
    <property type="entry name" value="DUF1468"/>
</dbReference>
<evidence type="ECO:0000256" key="1">
    <source>
        <dbReference type="SAM" id="Phobius"/>
    </source>
</evidence>
<feature type="transmembrane region" description="Helical" evidence="1">
    <location>
        <begin position="82"/>
        <end position="115"/>
    </location>
</feature>
<protein>
    <submittedName>
        <fullName evidence="3">Tripartite tricarboxylate transporter TctB family protein</fullName>
    </submittedName>
</protein>
<proteinExistence type="predicted"/>
<sequence>MPPSRSGSCPQDIIAGIFFLVIGLAGMWNSFSYPIGTALQMGPGYFPALVFGLLAALGLAILVKGLLAAGPGIQGWAWRPTLLVLGGLVLFAVLAPVLGFVLSCMLLTTVATLAVPEMPWRTRLGLAAALTGFCWLIFIAGLGVLIPSWPELLP</sequence>
<accession>A0ABW4Z2Z5</accession>
<dbReference type="Pfam" id="PF07331">
    <property type="entry name" value="TctB"/>
    <property type="match status" value="1"/>
</dbReference>
<keyword evidence="1" id="KW-1133">Transmembrane helix</keyword>
<evidence type="ECO:0000313" key="4">
    <source>
        <dbReference type="Proteomes" id="UP001597299"/>
    </source>
</evidence>
<organism evidence="3 4">
    <name type="scientific">Ancylobacter oerskovii</name>
    <dbReference type="NCBI Taxonomy" id="459519"/>
    <lineage>
        <taxon>Bacteria</taxon>
        <taxon>Pseudomonadati</taxon>
        <taxon>Pseudomonadota</taxon>
        <taxon>Alphaproteobacteria</taxon>
        <taxon>Hyphomicrobiales</taxon>
        <taxon>Xanthobacteraceae</taxon>
        <taxon>Ancylobacter</taxon>
    </lineage>
</organism>
<feature type="transmembrane region" description="Helical" evidence="1">
    <location>
        <begin position="45"/>
        <end position="70"/>
    </location>
</feature>
<keyword evidence="4" id="KW-1185">Reference proteome</keyword>
<feature type="domain" description="DUF1468" evidence="2">
    <location>
        <begin position="14"/>
        <end position="147"/>
    </location>
</feature>
<reference evidence="4" key="1">
    <citation type="journal article" date="2019" name="Int. J. Syst. Evol. Microbiol.">
        <title>The Global Catalogue of Microorganisms (GCM) 10K type strain sequencing project: providing services to taxonomists for standard genome sequencing and annotation.</title>
        <authorList>
            <consortium name="The Broad Institute Genomics Platform"/>
            <consortium name="The Broad Institute Genome Sequencing Center for Infectious Disease"/>
            <person name="Wu L."/>
            <person name="Ma J."/>
        </authorList>
    </citation>
    <scope>NUCLEOTIDE SEQUENCE [LARGE SCALE GENOMIC DNA]</scope>
    <source>
        <strain evidence="4">CCM 7435</strain>
    </source>
</reference>
<gene>
    <name evidence="3" type="ORF">ACFSNC_21135</name>
</gene>
<dbReference type="Proteomes" id="UP001597299">
    <property type="component" value="Unassembled WGS sequence"/>
</dbReference>
<comment type="caution">
    <text evidence="3">The sequence shown here is derived from an EMBL/GenBank/DDBJ whole genome shotgun (WGS) entry which is preliminary data.</text>
</comment>
<keyword evidence="1" id="KW-0812">Transmembrane</keyword>
<feature type="transmembrane region" description="Helical" evidence="1">
    <location>
        <begin position="13"/>
        <end position="33"/>
    </location>
</feature>
<dbReference type="RefSeq" id="WP_213356117.1">
    <property type="nucleotide sequence ID" value="NZ_JAHBGB010000044.1"/>
</dbReference>
<keyword evidence="1" id="KW-0472">Membrane</keyword>
<evidence type="ECO:0000259" key="2">
    <source>
        <dbReference type="Pfam" id="PF07331"/>
    </source>
</evidence>
<evidence type="ECO:0000313" key="3">
    <source>
        <dbReference type="EMBL" id="MFD2142920.1"/>
    </source>
</evidence>
<feature type="transmembrane region" description="Helical" evidence="1">
    <location>
        <begin position="127"/>
        <end position="149"/>
    </location>
</feature>
<name>A0ABW4Z2Z5_9HYPH</name>